<dbReference type="AlphaFoldDB" id="A0ABD3C0G1"/>
<evidence type="ECO:0000313" key="2">
    <source>
        <dbReference type="Proteomes" id="UP001632038"/>
    </source>
</evidence>
<evidence type="ECO:0000313" key="1">
    <source>
        <dbReference type="EMBL" id="KAL3623052.1"/>
    </source>
</evidence>
<proteinExistence type="predicted"/>
<sequence length="60" mass="6738">MDPLKLSYLLCYGSINTTSYSNPSYIYGLISRSILDGGEDRISRSFDRRRGCNIAPNNSD</sequence>
<accession>A0ABD3C0G1</accession>
<gene>
    <name evidence="1" type="ORF">CASFOL_031868</name>
</gene>
<protein>
    <submittedName>
        <fullName evidence="1">Uncharacterized protein</fullName>
    </submittedName>
</protein>
<name>A0ABD3C0G1_9LAMI</name>
<dbReference type="Proteomes" id="UP001632038">
    <property type="component" value="Unassembled WGS sequence"/>
</dbReference>
<keyword evidence="2" id="KW-1185">Reference proteome</keyword>
<dbReference type="EMBL" id="JAVIJP010000054">
    <property type="protein sequence ID" value="KAL3623052.1"/>
    <property type="molecule type" value="Genomic_DNA"/>
</dbReference>
<reference evidence="2" key="1">
    <citation type="journal article" date="2024" name="IScience">
        <title>Strigolactones Initiate the Formation of Haustorium-like Structures in Castilleja.</title>
        <authorList>
            <person name="Buerger M."/>
            <person name="Peterson D."/>
            <person name="Chory J."/>
        </authorList>
    </citation>
    <scope>NUCLEOTIDE SEQUENCE [LARGE SCALE GENOMIC DNA]</scope>
</reference>
<comment type="caution">
    <text evidence="1">The sequence shown here is derived from an EMBL/GenBank/DDBJ whole genome shotgun (WGS) entry which is preliminary data.</text>
</comment>
<organism evidence="1 2">
    <name type="scientific">Castilleja foliolosa</name>
    <dbReference type="NCBI Taxonomy" id="1961234"/>
    <lineage>
        <taxon>Eukaryota</taxon>
        <taxon>Viridiplantae</taxon>
        <taxon>Streptophyta</taxon>
        <taxon>Embryophyta</taxon>
        <taxon>Tracheophyta</taxon>
        <taxon>Spermatophyta</taxon>
        <taxon>Magnoliopsida</taxon>
        <taxon>eudicotyledons</taxon>
        <taxon>Gunneridae</taxon>
        <taxon>Pentapetalae</taxon>
        <taxon>asterids</taxon>
        <taxon>lamiids</taxon>
        <taxon>Lamiales</taxon>
        <taxon>Orobanchaceae</taxon>
        <taxon>Pedicularideae</taxon>
        <taxon>Castillejinae</taxon>
        <taxon>Castilleja</taxon>
    </lineage>
</organism>